<accession>A0A3D9L3R6</accession>
<evidence type="ECO:0000256" key="1">
    <source>
        <dbReference type="SAM" id="Phobius"/>
    </source>
</evidence>
<dbReference type="Proteomes" id="UP000256779">
    <property type="component" value="Unassembled WGS sequence"/>
</dbReference>
<name>A0A3D9L3R6_MARFU</name>
<organism evidence="2 3">
    <name type="scientific">Marinoscillum furvescens DSM 4134</name>
    <dbReference type="NCBI Taxonomy" id="1122208"/>
    <lineage>
        <taxon>Bacteria</taxon>
        <taxon>Pseudomonadati</taxon>
        <taxon>Bacteroidota</taxon>
        <taxon>Cytophagia</taxon>
        <taxon>Cytophagales</taxon>
        <taxon>Reichenbachiellaceae</taxon>
        <taxon>Marinoscillum</taxon>
    </lineage>
</organism>
<evidence type="ECO:0008006" key="4">
    <source>
        <dbReference type="Google" id="ProtNLM"/>
    </source>
</evidence>
<protein>
    <recommendedName>
        <fullName evidence="4">Ceramidase</fullName>
    </recommendedName>
</protein>
<keyword evidence="1" id="KW-0472">Membrane</keyword>
<dbReference type="Pfam" id="PF22285">
    <property type="entry name" value="DUF6962"/>
    <property type="match status" value="1"/>
</dbReference>
<feature type="transmembrane region" description="Helical" evidence="1">
    <location>
        <begin position="205"/>
        <end position="225"/>
    </location>
</feature>
<proteinExistence type="predicted"/>
<keyword evidence="3" id="KW-1185">Reference proteome</keyword>
<sequence>MTKFYSFAPRSSHNKLEKVAFEFLGLSLLEPLSTLMNWVLATQCFIFFLRLRGTENKFQKYWSWFFLAYTISLIFGGFSHLLYNYTGMLGKIPGWSVAAIGIVAAESAMLLDVQDPKKRQMLLTVVRSKLFATFMLLIIDLSFKWVMVHTAGFFLLAGLLSWSRFKEGQTNYKYFLYGMAGLFVMAGVKVGQVDIHPAWFNRDDIAHVIMLGMYYLFFLGVKGYGTSPKSAQATIE</sequence>
<feature type="transmembrane region" description="Helical" evidence="1">
    <location>
        <begin position="61"/>
        <end position="83"/>
    </location>
</feature>
<dbReference type="InterPro" id="IPR054235">
    <property type="entry name" value="DUF6962"/>
</dbReference>
<dbReference type="EMBL" id="QREG01000009">
    <property type="protein sequence ID" value="RED98910.1"/>
    <property type="molecule type" value="Genomic_DNA"/>
</dbReference>
<evidence type="ECO:0000313" key="2">
    <source>
        <dbReference type="EMBL" id="RED98910.1"/>
    </source>
</evidence>
<keyword evidence="1" id="KW-1133">Transmembrane helix</keyword>
<reference evidence="2 3" key="1">
    <citation type="submission" date="2018-07" db="EMBL/GenBank/DDBJ databases">
        <title>Genomic Encyclopedia of Type Strains, Phase IV (KMG-IV): sequencing the most valuable type-strain genomes for metagenomic binning, comparative biology and taxonomic classification.</title>
        <authorList>
            <person name="Goeker M."/>
        </authorList>
    </citation>
    <scope>NUCLEOTIDE SEQUENCE [LARGE SCALE GENOMIC DNA]</scope>
    <source>
        <strain evidence="2 3">DSM 4134</strain>
    </source>
</reference>
<feature type="transmembrane region" description="Helical" evidence="1">
    <location>
        <begin position="174"/>
        <end position="193"/>
    </location>
</feature>
<comment type="caution">
    <text evidence="2">The sequence shown here is derived from an EMBL/GenBank/DDBJ whole genome shotgun (WGS) entry which is preliminary data.</text>
</comment>
<keyword evidence="1" id="KW-0812">Transmembrane</keyword>
<feature type="transmembrane region" description="Helical" evidence="1">
    <location>
        <begin position="145"/>
        <end position="162"/>
    </location>
</feature>
<feature type="transmembrane region" description="Helical" evidence="1">
    <location>
        <begin position="32"/>
        <end position="49"/>
    </location>
</feature>
<evidence type="ECO:0000313" key="3">
    <source>
        <dbReference type="Proteomes" id="UP000256779"/>
    </source>
</evidence>
<dbReference type="AlphaFoldDB" id="A0A3D9L3R6"/>
<gene>
    <name evidence="2" type="ORF">C7460_109102</name>
</gene>